<accession>A0AAN6MC17</accession>
<name>A0AAN6MC17_9PEZI</name>
<evidence type="ECO:0000313" key="2">
    <source>
        <dbReference type="EMBL" id="KAK3897699.1"/>
    </source>
</evidence>
<dbReference type="Proteomes" id="UP001303889">
    <property type="component" value="Unassembled WGS sequence"/>
</dbReference>
<proteinExistence type="predicted"/>
<comment type="caution">
    <text evidence="2">The sequence shown here is derived from an EMBL/GenBank/DDBJ whole genome shotgun (WGS) entry which is preliminary data.</text>
</comment>
<feature type="compositionally biased region" description="Basic residues" evidence="1">
    <location>
        <begin position="64"/>
        <end position="73"/>
    </location>
</feature>
<protein>
    <submittedName>
        <fullName evidence="2">Uncharacterized protein</fullName>
    </submittedName>
</protein>
<reference evidence="2" key="1">
    <citation type="journal article" date="2023" name="Mol. Phylogenet. Evol.">
        <title>Genome-scale phylogeny and comparative genomics of the fungal order Sordariales.</title>
        <authorList>
            <person name="Hensen N."/>
            <person name="Bonometti L."/>
            <person name="Westerberg I."/>
            <person name="Brannstrom I.O."/>
            <person name="Guillou S."/>
            <person name="Cros-Aarteil S."/>
            <person name="Calhoun S."/>
            <person name="Haridas S."/>
            <person name="Kuo A."/>
            <person name="Mondo S."/>
            <person name="Pangilinan J."/>
            <person name="Riley R."/>
            <person name="LaButti K."/>
            <person name="Andreopoulos B."/>
            <person name="Lipzen A."/>
            <person name="Chen C."/>
            <person name="Yan M."/>
            <person name="Daum C."/>
            <person name="Ng V."/>
            <person name="Clum A."/>
            <person name="Steindorff A."/>
            <person name="Ohm R.A."/>
            <person name="Martin F."/>
            <person name="Silar P."/>
            <person name="Natvig D.O."/>
            <person name="Lalanne C."/>
            <person name="Gautier V."/>
            <person name="Ament-Velasquez S.L."/>
            <person name="Kruys A."/>
            <person name="Hutchinson M.I."/>
            <person name="Powell A.J."/>
            <person name="Barry K."/>
            <person name="Miller A.N."/>
            <person name="Grigoriev I.V."/>
            <person name="Debuchy R."/>
            <person name="Gladieux P."/>
            <person name="Hiltunen Thoren M."/>
            <person name="Johannesson H."/>
        </authorList>
    </citation>
    <scope>NUCLEOTIDE SEQUENCE</scope>
    <source>
        <strain evidence="2">CBS 103.79</strain>
    </source>
</reference>
<reference evidence="2" key="2">
    <citation type="submission" date="2023-05" db="EMBL/GenBank/DDBJ databases">
        <authorList>
            <consortium name="Lawrence Berkeley National Laboratory"/>
            <person name="Steindorff A."/>
            <person name="Hensen N."/>
            <person name="Bonometti L."/>
            <person name="Westerberg I."/>
            <person name="Brannstrom I.O."/>
            <person name="Guillou S."/>
            <person name="Cros-Aarteil S."/>
            <person name="Calhoun S."/>
            <person name="Haridas S."/>
            <person name="Kuo A."/>
            <person name="Mondo S."/>
            <person name="Pangilinan J."/>
            <person name="Riley R."/>
            <person name="Labutti K."/>
            <person name="Andreopoulos B."/>
            <person name="Lipzen A."/>
            <person name="Chen C."/>
            <person name="Yanf M."/>
            <person name="Daum C."/>
            <person name="Ng V."/>
            <person name="Clum A."/>
            <person name="Ohm R."/>
            <person name="Martin F."/>
            <person name="Silar P."/>
            <person name="Natvig D."/>
            <person name="Lalanne C."/>
            <person name="Gautier V."/>
            <person name="Ament-Velasquez S.L."/>
            <person name="Kruys A."/>
            <person name="Hutchinson M.I."/>
            <person name="Powell A.J."/>
            <person name="Barry K."/>
            <person name="Miller A.N."/>
            <person name="Grigoriev I.V."/>
            <person name="Debuchy R."/>
            <person name="Gladieux P."/>
            <person name="Thoren M.H."/>
            <person name="Johannesson H."/>
        </authorList>
    </citation>
    <scope>NUCLEOTIDE SEQUENCE</scope>
    <source>
        <strain evidence="2">CBS 103.79</strain>
    </source>
</reference>
<organism evidence="2 3">
    <name type="scientific">Staphylotrichum tortipilum</name>
    <dbReference type="NCBI Taxonomy" id="2831512"/>
    <lineage>
        <taxon>Eukaryota</taxon>
        <taxon>Fungi</taxon>
        <taxon>Dikarya</taxon>
        <taxon>Ascomycota</taxon>
        <taxon>Pezizomycotina</taxon>
        <taxon>Sordariomycetes</taxon>
        <taxon>Sordariomycetidae</taxon>
        <taxon>Sordariales</taxon>
        <taxon>Chaetomiaceae</taxon>
        <taxon>Staphylotrichum</taxon>
    </lineage>
</organism>
<feature type="compositionally biased region" description="Basic and acidic residues" evidence="1">
    <location>
        <begin position="17"/>
        <end position="45"/>
    </location>
</feature>
<sequence>MPQPVQLPAGQPSTGKSMHDTAESEKEAHEQAWARQAEHNRETIEHLTSNPRGPMEDEVEKKFMRGFKPSRKD</sequence>
<keyword evidence="3" id="KW-1185">Reference proteome</keyword>
<evidence type="ECO:0000256" key="1">
    <source>
        <dbReference type="SAM" id="MobiDB-lite"/>
    </source>
</evidence>
<dbReference type="EMBL" id="MU856089">
    <property type="protein sequence ID" value="KAK3897699.1"/>
    <property type="molecule type" value="Genomic_DNA"/>
</dbReference>
<evidence type="ECO:0000313" key="3">
    <source>
        <dbReference type="Proteomes" id="UP001303889"/>
    </source>
</evidence>
<dbReference type="AlphaFoldDB" id="A0AAN6MC17"/>
<feature type="region of interest" description="Disordered" evidence="1">
    <location>
        <begin position="1"/>
        <end position="73"/>
    </location>
</feature>
<gene>
    <name evidence="2" type="ORF">C8A05DRAFT_38728</name>
</gene>